<dbReference type="AlphaFoldDB" id="A0A1F6LHJ9"/>
<evidence type="ECO:0000256" key="4">
    <source>
        <dbReference type="ARBA" id="ARBA00023136"/>
    </source>
</evidence>
<keyword evidence="2 5" id="KW-0812">Transmembrane</keyword>
<dbReference type="Proteomes" id="UP000177067">
    <property type="component" value="Unassembled WGS sequence"/>
</dbReference>
<feature type="transmembrane region" description="Helical" evidence="5">
    <location>
        <begin position="35"/>
        <end position="56"/>
    </location>
</feature>
<evidence type="ECO:0000313" key="6">
    <source>
        <dbReference type="EMBL" id="OGH58882.1"/>
    </source>
</evidence>
<dbReference type="EMBL" id="MFPS01000008">
    <property type="protein sequence ID" value="OGH58882.1"/>
    <property type="molecule type" value="Genomic_DNA"/>
</dbReference>
<dbReference type="GO" id="GO:0016020">
    <property type="term" value="C:membrane"/>
    <property type="evidence" value="ECO:0007669"/>
    <property type="project" value="UniProtKB-SubCell"/>
</dbReference>
<evidence type="ECO:0000256" key="1">
    <source>
        <dbReference type="ARBA" id="ARBA00004141"/>
    </source>
</evidence>
<organism evidence="6 7">
    <name type="scientific">Candidatus Magasanikbacteria bacterium RIFCSPHIGHO2_01_FULL_33_34</name>
    <dbReference type="NCBI Taxonomy" id="1798671"/>
    <lineage>
        <taxon>Bacteria</taxon>
        <taxon>Candidatus Magasanikiibacteriota</taxon>
    </lineage>
</organism>
<accession>A0A1F6LHJ9</accession>
<dbReference type="InterPro" id="IPR006603">
    <property type="entry name" value="PQ-loop_rpt"/>
</dbReference>
<sequence>MPNSIIRHFHNRKRSNKRKLEPIPHPEPAKRFLDYLIYVICIITPLLILPQIWKIWTTQNAAGISLITYTGLAITNTIWIFYGIAHKEKPIIALYVSLFFINTAIAIGRLLYG</sequence>
<protein>
    <submittedName>
        <fullName evidence="6">Uncharacterized protein</fullName>
    </submittedName>
</protein>
<evidence type="ECO:0000256" key="5">
    <source>
        <dbReference type="SAM" id="Phobius"/>
    </source>
</evidence>
<proteinExistence type="predicted"/>
<comment type="caution">
    <text evidence="6">The sequence shown here is derived from an EMBL/GenBank/DDBJ whole genome shotgun (WGS) entry which is preliminary data.</text>
</comment>
<keyword evidence="4 5" id="KW-0472">Membrane</keyword>
<evidence type="ECO:0000256" key="2">
    <source>
        <dbReference type="ARBA" id="ARBA00022692"/>
    </source>
</evidence>
<gene>
    <name evidence="6" type="ORF">A2725_03995</name>
</gene>
<dbReference type="Gene3D" id="1.20.1280.290">
    <property type="match status" value="1"/>
</dbReference>
<evidence type="ECO:0000256" key="3">
    <source>
        <dbReference type="ARBA" id="ARBA00022989"/>
    </source>
</evidence>
<feature type="transmembrane region" description="Helical" evidence="5">
    <location>
        <begin position="92"/>
        <end position="112"/>
    </location>
</feature>
<keyword evidence="3 5" id="KW-1133">Transmembrane helix</keyword>
<evidence type="ECO:0000313" key="7">
    <source>
        <dbReference type="Proteomes" id="UP000177067"/>
    </source>
</evidence>
<name>A0A1F6LHJ9_9BACT</name>
<dbReference type="Pfam" id="PF04193">
    <property type="entry name" value="PQ-loop"/>
    <property type="match status" value="1"/>
</dbReference>
<reference evidence="6 7" key="1">
    <citation type="journal article" date="2016" name="Nat. Commun.">
        <title>Thousands of microbial genomes shed light on interconnected biogeochemical processes in an aquifer system.</title>
        <authorList>
            <person name="Anantharaman K."/>
            <person name="Brown C.T."/>
            <person name="Hug L.A."/>
            <person name="Sharon I."/>
            <person name="Castelle C.J."/>
            <person name="Probst A.J."/>
            <person name="Thomas B.C."/>
            <person name="Singh A."/>
            <person name="Wilkins M.J."/>
            <person name="Karaoz U."/>
            <person name="Brodie E.L."/>
            <person name="Williams K.H."/>
            <person name="Hubbard S.S."/>
            <person name="Banfield J.F."/>
        </authorList>
    </citation>
    <scope>NUCLEOTIDE SEQUENCE [LARGE SCALE GENOMIC DNA]</scope>
</reference>
<feature type="transmembrane region" description="Helical" evidence="5">
    <location>
        <begin position="62"/>
        <end position="85"/>
    </location>
</feature>
<comment type="subcellular location">
    <subcellularLocation>
        <location evidence="1">Membrane</location>
        <topology evidence="1">Multi-pass membrane protein</topology>
    </subcellularLocation>
</comment>